<gene>
    <name evidence="2" type="ORF">UCDDA912_g04724</name>
</gene>
<reference evidence="2 3" key="1">
    <citation type="submission" date="2015-05" db="EMBL/GenBank/DDBJ databases">
        <title>Distinctive expansion of gene families associated with plant cell wall degradation and secondary metabolism in the genomes of grapevine trunk pathogens.</title>
        <authorList>
            <person name="Lawrence D.P."/>
            <person name="Travadon R."/>
            <person name="Rolshausen P.E."/>
            <person name="Baumgartner K."/>
        </authorList>
    </citation>
    <scope>NUCLEOTIDE SEQUENCE [LARGE SCALE GENOMIC DNA]</scope>
    <source>
        <strain evidence="2">DA912</strain>
    </source>
</reference>
<name>A0A0G2FMS7_9PEZI</name>
<organism evidence="2 3">
    <name type="scientific">Diaporthe ampelina</name>
    <dbReference type="NCBI Taxonomy" id="1214573"/>
    <lineage>
        <taxon>Eukaryota</taxon>
        <taxon>Fungi</taxon>
        <taxon>Dikarya</taxon>
        <taxon>Ascomycota</taxon>
        <taxon>Pezizomycotina</taxon>
        <taxon>Sordariomycetes</taxon>
        <taxon>Sordariomycetidae</taxon>
        <taxon>Diaporthales</taxon>
        <taxon>Diaporthaceae</taxon>
        <taxon>Diaporthe</taxon>
    </lineage>
</organism>
<feature type="region of interest" description="Disordered" evidence="1">
    <location>
        <begin position="85"/>
        <end position="128"/>
    </location>
</feature>
<dbReference type="EMBL" id="LCUC01000166">
    <property type="protein sequence ID" value="KKY35304.1"/>
    <property type="molecule type" value="Genomic_DNA"/>
</dbReference>
<evidence type="ECO:0000313" key="2">
    <source>
        <dbReference type="EMBL" id="KKY35304.1"/>
    </source>
</evidence>
<sequence>MNKRNSASAMCPQNLKRIDQKDIMGRKYKKPVKPSVANGGKHRCPECRKTPVSSCFGHHLFMCKKHPTQCYTKFNPCQLCEGDERRQAKAEQKKAAQDKALKEQQKDQHREEARQKMSRKARWTDTQKAGRLMAMCAKLS</sequence>
<comment type="caution">
    <text evidence="2">The sequence shown here is derived from an EMBL/GenBank/DDBJ whole genome shotgun (WGS) entry which is preliminary data.</text>
</comment>
<proteinExistence type="predicted"/>
<dbReference type="AlphaFoldDB" id="A0A0G2FMS7"/>
<reference evidence="2 3" key="2">
    <citation type="submission" date="2015-05" db="EMBL/GenBank/DDBJ databases">
        <authorList>
            <person name="Morales-Cruz A."/>
            <person name="Amrine K.C."/>
            <person name="Cantu D."/>
        </authorList>
    </citation>
    <scope>NUCLEOTIDE SEQUENCE [LARGE SCALE GENOMIC DNA]</scope>
    <source>
        <strain evidence="2">DA912</strain>
    </source>
</reference>
<feature type="compositionally biased region" description="Basic and acidic residues" evidence="1">
    <location>
        <begin position="85"/>
        <end position="115"/>
    </location>
</feature>
<accession>A0A0G2FMS7</accession>
<evidence type="ECO:0000256" key="1">
    <source>
        <dbReference type="SAM" id="MobiDB-lite"/>
    </source>
</evidence>
<dbReference type="Proteomes" id="UP000034680">
    <property type="component" value="Unassembled WGS sequence"/>
</dbReference>
<protein>
    <submittedName>
        <fullName evidence="2">Uncharacterized protein</fullName>
    </submittedName>
</protein>
<dbReference type="OrthoDB" id="5234265at2759"/>
<evidence type="ECO:0000313" key="3">
    <source>
        <dbReference type="Proteomes" id="UP000034680"/>
    </source>
</evidence>
<keyword evidence="3" id="KW-1185">Reference proteome</keyword>